<sequence length="260" mass="27751">MPAFAQRAPFRPTRFSVQVSGRGPDVVLIPGLTSGRDVWYSTVRALPGRRYHLVQVAGFAGEPARGNARGPILLPLEEEIARYIAAAGLNRPAIVGHSMGGTLAMMLAARHPGLVGRLMVVDMMPRPAGLFGGDTNLGPLADQLRSMIATPGGRQLFANVIGAFSPPDPGHRSDPDVVARAMDELAAIDLTPQLPRIAAPLTVIYASPTPQARAVLDRDFARAYAPARSKRLVRIDGSGHMVMLDQPARFQVALRAFLGS</sequence>
<dbReference type="RefSeq" id="WP_147044351.1">
    <property type="nucleotide sequence ID" value="NZ_BAABIR010000005.1"/>
</dbReference>
<dbReference type="InterPro" id="IPR050266">
    <property type="entry name" value="AB_hydrolase_sf"/>
</dbReference>
<accession>A0A5C6TZD1</accession>
<feature type="domain" description="AB hydrolase-1" evidence="2">
    <location>
        <begin position="26"/>
        <end position="250"/>
    </location>
</feature>
<gene>
    <name evidence="3" type="ORF">FRZ32_05815</name>
</gene>
<dbReference type="InterPro" id="IPR000073">
    <property type="entry name" value="AB_hydrolase_1"/>
</dbReference>
<dbReference type="Pfam" id="PF12697">
    <property type="entry name" value="Abhydrolase_6"/>
    <property type="match status" value="1"/>
</dbReference>
<reference evidence="3 4" key="1">
    <citation type="journal article" date="2015" name="J. Microbiol.">
        <title>Sphingosinicella ginsenosidimutans sp. nov., with ginsenoside converting activity.</title>
        <authorList>
            <person name="Kim J.K."/>
            <person name="Kang M.S."/>
            <person name="Park S.C."/>
            <person name="Kim K.M."/>
            <person name="Choi K."/>
            <person name="Yoon M.H."/>
            <person name="Im W.T."/>
        </authorList>
    </citation>
    <scope>NUCLEOTIDE SEQUENCE [LARGE SCALE GENOMIC DNA]</scope>
    <source>
        <strain evidence="3 4">BS-11</strain>
    </source>
</reference>
<evidence type="ECO:0000313" key="3">
    <source>
        <dbReference type="EMBL" id="TXC64935.1"/>
    </source>
</evidence>
<dbReference type="OrthoDB" id="7172093at2"/>
<dbReference type="SUPFAM" id="SSF53474">
    <property type="entry name" value="alpha/beta-Hydrolases"/>
    <property type="match status" value="1"/>
</dbReference>
<keyword evidence="4" id="KW-1185">Reference proteome</keyword>
<dbReference type="EMBL" id="VOQQ01000001">
    <property type="protein sequence ID" value="TXC64935.1"/>
    <property type="molecule type" value="Genomic_DNA"/>
</dbReference>
<proteinExistence type="predicted"/>
<dbReference type="AlphaFoldDB" id="A0A5C6TZD1"/>
<dbReference type="PANTHER" id="PTHR43798:SF31">
    <property type="entry name" value="AB HYDROLASE SUPERFAMILY PROTEIN YCLE"/>
    <property type="match status" value="1"/>
</dbReference>
<comment type="caution">
    <text evidence="3">The sequence shown here is derived from an EMBL/GenBank/DDBJ whole genome shotgun (WGS) entry which is preliminary data.</text>
</comment>
<evidence type="ECO:0000256" key="1">
    <source>
        <dbReference type="ARBA" id="ARBA00022801"/>
    </source>
</evidence>
<name>A0A5C6TZD1_9SPHN</name>
<dbReference type="Proteomes" id="UP000321249">
    <property type="component" value="Unassembled WGS sequence"/>
</dbReference>
<dbReference type="Gene3D" id="3.40.50.1820">
    <property type="entry name" value="alpha/beta hydrolase"/>
    <property type="match status" value="1"/>
</dbReference>
<protein>
    <submittedName>
        <fullName evidence="3">Alpha/beta hydrolase</fullName>
    </submittedName>
</protein>
<keyword evidence="1 3" id="KW-0378">Hydrolase</keyword>
<dbReference type="PANTHER" id="PTHR43798">
    <property type="entry name" value="MONOACYLGLYCEROL LIPASE"/>
    <property type="match status" value="1"/>
</dbReference>
<dbReference type="InterPro" id="IPR029058">
    <property type="entry name" value="AB_hydrolase_fold"/>
</dbReference>
<dbReference type="GO" id="GO:0016020">
    <property type="term" value="C:membrane"/>
    <property type="evidence" value="ECO:0007669"/>
    <property type="project" value="TreeGrafter"/>
</dbReference>
<organism evidence="3 4">
    <name type="scientific">Allosphingosinicella ginsenosidimutans</name>
    <dbReference type="NCBI Taxonomy" id="1176539"/>
    <lineage>
        <taxon>Bacteria</taxon>
        <taxon>Pseudomonadati</taxon>
        <taxon>Pseudomonadota</taxon>
        <taxon>Alphaproteobacteria</taxon>
        <taxon>Sphingomonadales</taxon>
        <taxon>Sphingomonadaceae</taxon>
        <taxon>Allosphingosinicella</taxon>
    </lineage>
</organism>
<dbReference type="GO" id="GO:0016787">
    <property type="term" value="F:hydrolase activity"/>
    <property type="evidence" value="ECO:0007669"/>
    <property type="project" value="UniProtKB-KW"/>
</dbReference>
<evidence type="ECO:0000259" key="2">
    <source>
        <dbReference type="Pfam" id="PF12697"/>
    </source>
</evidence>
<evidence type="ECO:0000313" key="4">
    <source>
        <dbReference type="Proteomes" id="UP000321249"/>
    </source>
</evidence>